<sequence>MSEYLPRTSWSSEYHRLLSSPHPPLFPFLNTLSVLYILLRPLSQSRNCNAEFLIDKHVQTLSSVRRRPGVETRSRICTNTQALPSTCHLPPATCEPPDPPLTLYIRILVATSPKKDLPDSPEEVGHIVESSDGGFGVRVTPSIYISEGTRP</sequence>
<protein>
    <submittedName>
        <fullName evidence="1">Uncharacterized protein</fullName>
    </submittedName>
</protein>
<keyword evidence="2" id="KW-1185">Reference proteome</keyword>
<dbReference type="AlphaFoldDB" id="A0A6G1K594"/>
<evidence type="ECO:0000313" key="1">
    <source>
        <dbReference type="EMBL" id="KAF2707930.1"/>
    </source>
</evidence>
<proteinExistence type="predicted"/>
<name>A0A6G1K594_9PLEO</name>
<gene>
    <name evidence="1" type="ORF">K504DRAFT_47037</name>
</gene>
<reference evidence="1" key="1">
    <citation type="journal article" date="2020" name="Stud. Mycol.">
        <title>101 Dothideomycetes genomes: a test case for predicting lifestyles and emergence of pathogens.</title>
        <authorList>
            <person name="Haridas S."/>
            <person name="Albert R."/>
            <person name="Binder M."/>
            <person name="Bloem J."/>
            <person name="Labutti K."/>
            <person name="Salamov A."/>
            <person name="Andreopoulos B."/>
            <person name="Baker S."/>
            <person name="Barry K."/>
            <person name="Bills G."/>
            <person name="Bluhm B."/>
            <person name="Cannon C."/>
            <person name="Castanera R."/>
            <person name="Culley D."/>
            <person name="Daum C."/>
            <person name="Ezra D."/>
            <person name="Gonzalez J."/>
            <person name="Henrissat B."/>
            <person name="Kuo A."/>
            <person name="Liang C."/>
            <person name="Lipzen A."/>
            <person name="Lutzoni F."/>
            <person name="Magnuson J."/>
            <person name="Mondo S."/>
            <person name="Nolan M."/>
            <person name="Ohm R."/>
            <person name="Pangilinan J."/>
            <person name="Park H.-J."/>
            <person name="Ramirez L."/>
            <person name="Alfaro M."/>
            <person name="Sun H."/>
            <person name="Tritt A."/>
            <person name="Yoshinaga Y."/>
            <person name="Zwiers L.-H."/>
            <person name="Turgeon B."/>
            <person name="Goodwin S."/>
            <person name="Spatafora J."/>
            <person name="Crous P."/>
            <person name="Grigoriev I."/>
        </authorList>
    </citation>
    <scope>NUCLEOTIDE SEQUENCE</scope>
    <source>
        <strain evidence="1">CBS 279.74</strain>
    </source>
</reference>
<accession>A0A6G1K594</accession>
<dbReference type="EMBL" id="MU005773">
    <property type="protein sequence ID" value="KAF2707930.1"/>
    <property type="molecule type" value="Genomic_DNA"/>
</dbReference>
<organism evidence="1 2">
    <name type="scientific">Pleomassaria siparia CBS 279.74</name>
    <dbReference type="NCBI Taxonomy" id="1314801"/>
    <lineage>
        <taxon>Eukaryota</taxon>
        <taxon>Fungi</taxon>
        <taxon>Dikarya</taxon>
        <taxon>Ascomycota</taxon>
        <taxon>Pezizomycotina</taxon>
        <taxon>Dothideomycetes</taxon>
        <taxon>Pleosporomycetidae</taxon>
        <taxon>Pleosporales</taxon>
        <taxon>Pleomassariaceae</taxon>
        <taxon>Pleomassaria</taxon>
    </lineage>
</organism>
<dbReference type="Proteomes" id="UP000799428">
    <property type="component" value="Unassembled WGS sequence"/>
</dbReference>
<evidence type="ECO:0000313" key="2">
    <source>
        <dbReference type="Proteomes" id="UP000799428"/>
    </source>
</evidence>